<feature type="region of interest" description="Disordered" evidence="13">
    <location>
        <begin position="245"/>
        <end position="283"/>
    </location>
</feature>
<dbReference type="EMBL" id="JACHDB010000001">
    <property type="protein sequence ID" value="MBB5432999.1"/>
    <property type="molecule type" value="Genomic_DNA"/>
</dbReference>
<comment type="similarity">
    <text evidence="2">Belongs to the methyltransferase superfamily. HEN1 family.</text>
</comment>
<keyword evidence="9" id="KW-0694">RNA-binding</keyword>
<proteinExistence type="inferred from homology"/>
<gene>
    <name evidence="15" type="ORF">HDA36_003083</name>
</gene>
<dbReference type="Gene3D" id="3.30.1610.20">
    <property type="entry name" value="Hen1, N-terminal domain"/>
    <property type="match status" value="1"/>
</dbReference>
<evidence type="ECO:0000256" key="13">
    <source>
        <dbReference type="SAM" id="MobiDB-lite"/>
    </source>
</evidence>
<dbReference type="GO" id="GO:0003723">
    <property type="term" value="F:RNA binding"/>
    <property type="evidence" value="ECO:0007669"/>
    <property type="project" value="UniProtKB-KW"/>
</dbReference>
<keyword evidence="10" id="KW-0943">RNA-mediated gene silencing</keyword>
<dbReference type="GO" id="GO:0031047">
    <property type="term" value="P:regulatory ncRNA-mediated gene silencing"/>
    <property type="evidence" value="ECO:0007669"/>
    <property type="project" value="UniProtKB-KW"/>
</dbReference>
<evidence type="ECO:0000256" key="1">
    <source>
        <dbReference type="ARBA" id="ARBA00001946"/>
    </source>
</evidence>
<sequence length="480" mass="52425">MLMTITSRHRPATDLGFLLHKHPDKVQSFGQSFGTAHVFYPEAAEERCTAALLLETDPQALLRARGTVDSPDFALASYVNDRPYAAASLFAVAVGDVFRTALKGRCAARPELPGTPLPLELHLPAVPCRGGPEEAHALFEPLGWTVRAEPVPLDPALPDWGDSRYLDLTLTGELRLADALSHVYVLLPVMDGAKHYWVAADEVDKLLRAAEGWLPAHPLRNRITGRYLARRRTLVREATARLAAAEEAAGQEEADDPANEERAPARAGSGAAPAEGKADREPPLAAQRAAAVLDVLKAEGARRVLDLGCGTGTLVARMLGDAFFERVTGVDASALNVQRARRRLRVDQLPEPARRRLRLFPGSAVYRDERFAGHDAVVLMEVVEHVDEGRLGALERVVFGSAAPAAVVVTTPNAEYNVHYEGLPEGGMRHSDHRFEWTRAEFAGWAERVAGEYGYRVRYLPVGREDQRTGAPTQMGVFTK</sequence>
<evidence type="ECO:0000259" key="14">
    <source>
        <dbReference type="Pfam" id="PF12623"/>
    </source>
</evidence>
<comment type="catalytic activity">
    <reaction evidence="12">
        <text>small RNA 3'-end nucleotide + S-adenosyl-L-methionine = small RNA 3'-end 2'-O-methylnucleotide + S-adenosyl-L-homocysteine + H(+)</text>
        <dbReference type="Rhea" id="RHEA:37887"/>
        <dbReference type="Rhea" id="RHEA-COMP:10415"/>
        <dbReference type="Rhea" id="RHEA-COMP:10416"/>
        <dbReference type="ChEBI" id="CHEBI:15378"/>
        <dbReference type="ChEBI" id="CHEBI:57856"/>
        <dbReference type="ChEBI" id="CHEBI:59789"/>
        <dbReference type="ChEBI" id="CHEBI:74896"/>
        <dbReference type="ChEBI" id="CHEBI:74898"/>
        <dbReference type="EC" id="2.1.1.386"/>
    </reaction>
</comment>
<evidence type="ECO:0000313" key="16">
    <source>
        <dbReference type="Proteomes" id="UP000572635"/>
    </source>
</evidence>
<evidence type="ECO:0000256" key="9">
    <source>
        <dbReference type="ARBA" id="ARBA00022884"/>
    </source>
</evidence>
<dbReference type="Gene3D" id="3.40.50.150">
    <property type="entry name" value="Vaccinia Virus protein VP39"/>
    <property type="match status" value="1"/>
</dbReference>
<dbReference type="Proteomes" id="UP000572635">
    <property type="component" value="Unassembled WGS sequence"/>
</dbReference>
<evidence type="ECO:0000256" key="4">
    <source>
        <dbReference type="ARBA" id="ARBA00022603"/>
    </source>
</evidence>
<dbReference type="PANTHER" id="PTHR21404">
    <property type="entry name" value="HEN1"/>
    <property type="match status" value="1"/>
</dbReference>
<dbReference type="CDD" id="cd02440">
    <property type="entry name" value="AdoMet_MTases"/>
    <property type="match status" value="1"/>
</dbReference>
<evidence type="ECO:0000256" key="11">
    <source>
        <dbReference type="ARBA" id="ARBA00035025"/>
    </source>
</evidence>
<evidence type="ECO:0000256" key="6">
    <source>
        <dbReference type="ARBA" id="ARBA00022691"/>
    </source>
</evidence>
<keyword evidence="5 15" id="KW-0808">Transferase</keyword>
<feature type="compositionally biased region" description="Low complexity" evidence="13">
    <location>
        <begin position="265"/>
        <end position="275"/>
    </location>
</feature>
<dbReference type="NCBIfam" id="TIGR04074">
    <property type="entry name" value="bacter_Hen1"/>
    <property type="match status" value="1"/>
</dbReference>
<keyword evidence="16" id="KW-1185">Reference proteome</keyword>
<dbReference type="Pfam" id="PF12623">
    <property type="entry name" value="Hen1_L"/>
    <property type="match status" value="1"/>
</dbReference>
<dbReference type="GO" id="GO:0001510">
    <property type="term" value="P:RNA methylation"/>
    <property type="evidence" value="ECO:0007669"/>
    <property type="project" value="InterPro"/>
</dbReference>
<dbReference type="InterPro" id="IPR029063">
    <property type="entry name" value="SAM-dependent_MTases_sf"/>
</dbReference>
<dbReference type="InterPro" id="IPR026610">
    <property type="entry name" value="Hen1"/>
</dbReference>
<evidence type="ECO:0000256" key="3">
    <source>
        <dbReference type="ARBA" id="ARBA00021330"/>
    </source>
</evidence>
<comment type="cofactor">
    <cofactor evidence="1">
        <name>Mg(2+)</name>
        <dbReference type="ChEBI" id="CHEBI:18420"/>
    </cofactor>
</comment>
<dbReference type="InterPro" id="IPR024026">
    <property type="entry name" value="3'-RNA_MeTfrase_Hen1_bac"/>
</dbReference>
<dbReference type="InterPro" id="IPR024740">
    <property type="entry name" value="Hen1_N"/>
</dbReference>
<evidence type="ECO:0000256" key="7">
    <source>
        <dbReference type="ARBA" id="ARBA00022723"/>
    </source>
</evidence>
<keyword evidence="7" id="KW-0479">Metal-binding</keyword>
<evidence type="ECO:0000256" key="8">
    <source>
        <dbReference type="ARBA" id="ARBA00022842"/>
    </source>
</evidence>
<dbReference type="GO" id="GO:0046872">
    <property type="term" value="F:metal ion binding"/>
    <property type="evidence" value="ECO:0007669"/>
    <property type="project" value="UniProtKB-KW"/>
</dbReference>
<dbReference type="EC" id="2.1.1.386" evidence="11"/>
<keyword evidence="8" id="KW-0460">Magnesium</keyword>
<feature type="compositionally biased region" description="Acidic residues" evidence="13">
    <location>
        <begin position="249"/>
        <end position="258"/>
    </location>
</feature>
<evidence type="ECO:0000256" key="2">
    <source>
        <dbReference type="ARBA" id="ARBA00009026"/>
    </source>
</evidence>
<dbReference type="PANTHER" id="PTHR21404:SF3">
    <property type="entry name" value="SMALL RNA 2'-O-METHYLTRANSFERASE"/>
    <property type="match status" value="1"/>
</dbReference>
<evidence type="ECO:0000256" key="12">
    <source>
        <dbReference type="ARBA" id="ARBA00048418"/>
    </source>
</evidence>
<evidence type="ECO:0000313" key="15">
    <source>
        <dbReference type="EMBL" id="MBB5432999.1"/>
    </source>
</evidence>
<keyword evidence="6" id="KW-0949">S-adenosyl-L-methionine</keyword>
<dbReference type="InterPro" id="IPR038546">
    <property type="entry name" value="Hen1_N_sf"/>
</dbReference>
<dbReference type="AlphaFoldDB" id="A0A7W8VEJ0"/>
<accession>A0A7W8VEJ0</accession>
<organism evidence="15 16">
    <name type="scientific">Nocardiopsis composta</name>
    <dbReference type="NCBI Taxonomy" id="157465"/>
    <lineage>
        <taxon>Bacteria</taxon>
        <taxon>Bacillati</taxon>
        <taxon>Actinomycetota</taxon>
        <taxon>Actinomycetes</taxon>
        <taxon>Streptosporangiales</taxon>
        <taxon>Nocardiopsidaceae</taxon>
        <taxon>Nocardiopsis</taxon>
    </lineage>
</organism>
<comment type="caution">
    <text evidence="15">The sequence shown here is derived from an EMBL/GenBank/DDBJ whole genome shotgun (WGS) entry which is preliminary data.</text>
</comment>
<dbReference type="GO" id="GO:0090486">
    <property type="term" value="F:small RNA 2'-O-methyltransferase activity"/>
    <property type="evidence" value="ECO:0007669"/>
    <property type="project" value="UniProtKB-EC"/>
</dbReference>
<reference evidence="15 16" key="1">
    <citation type="submission" date="2020-08" db="EMBL/GenBank/DDBJ databases">
        <title>Sequencing the genomes of 1000 actinobacteria strains.</title>
        <authorList>
            <person name="Klenk H.-P."/>
        </authorList>
    </citation>
    <scope>NUCLEOTIDE SEQUENCE [LARGE SCALE GENOMIC DNA]</scope>
    <source>
        <strain evidence="15 16">DSM 44551</strain>
    </source>
</reference>
<dbReference type="Pfam" id="PF13489">
    <property type="entry name" value="Methyltransf_23"/>
    <property type="match status" value="1"/>
</dbReference>
<dbReference type="RefSeq" id="WP_184392478.1">
    <property type="nucleotide sequence ID" value="NZ_BAAAJD010000176.1"/>
</dbReference>
<evidence type="ECO:0000256" key="5">
    <source>
        <dbReference type="ARBA" id="ARBA00022679"/>
    </source>
</evidence>
<name>A0A7W8VEJ0_9ACTN</name>
<evidence type="ECO:0000256" key="10">
    <source>
        <dbReference type="ARBA" id="ARBA00023158"/>
    </source>
</evidence>
<feature type="domain" description="Hen1 N-terminal" evidence="14">
    <location>
        <begin position="1"/>
        <end position="243"/>
    </location>
</feature>
<dbReference type="SUPFAM" id="SSF53335">
    <property type="entry name" value="S-adenosyl-L-methionine-dependent methyltransferases"/>
    <property type="match status" value="1"/>
</dbReference>
<protein>
    <recommendedName>
        <fullName evidence="3">Small RNA 2'-O-methyltransferase</fullName>
        <ecNumber evidence="11">2.1.1.386</ecNumber>
    </recommendedName>
</protein>
<keyword evidence="4 15" id="KW-0489">Methyltransferase</keyword>